<dbReference type="EMBL" id="JAFGIX010000070">
    <property type="protein sequence ID" value="MBN1574251.1"/>
    <property type="molecule type" value="Genomic_DNA"/>
</dbReference>
<dbReference type="InterPro" id="IPR024096">
    <property type="entry name" value="NO_sig/Golgi_transp_ligand-bd"/>
</dbReference>
<dbReference type="AlphaFoldDB" id="A0A9D8KGD7"/>
<sequence>MTKANSLTHLAYRSVVDAIEDILGKNGKNSVLRFAGLGWMVENPVEYDPDARVAYDDVTRLYTGVREVIGNVGYDTIMYRGGIFTVKNILVNSEPMRKLVAMDFDPVEKMKLGYKAYITNAGYDPEKTMEHFAHKNEILIHRPDCTECEELLKDYKKLEKFTKPSCSFVKGLMQGIGNCFNEVTVSTDETKCRLVGDNECLFSIKYKIEG</sequence>
<comment type="caution">
    <text evidence="1">The sequence shown here is derived from an EMBL/GenBank/DDBJ whole genome shotgun (WGS) entry which is preliminary data.</text>
</comment>
<proteinExistence type="predicted"/>
<organism evidence="1 2">
    <name type="scientific">Candidatus Zymogenus saltonus</name>
    <dbReference type="NCBI Taxonomy" id="2844893"/>
    <lineage>
        <taxon>Bacteria</taxon>
        <taxon>Deltaproteobacteria</taxon>
        <taxon>Candidatus Zymogenia</taxon>
        <taxon>Candidatus Zymogeniales</taxon>
        <taxon>Candidatus Zymogenaceae</taxon>
        <taxon>Candidatus Zymogenus</taxon>
    </lineage>
</organism>
<accession>A0A9D8KGD7</accession>
<dbReference type="Proteomes" id="UP000809273">
    <property type="component" value="Unassembled WGS sequence"/>
</dbReference>
<reference evidence="1" key="2">
    <citation type="submission" date="2021-01" db="EMBL/GenBank/DDBJ databases">
        <authorList>
            <person name="Hahn C.R."/>
            <person name="Youssef N.H."/>
            <person name="Elshahed M."/>
        </authorList>
    </citation>
    <scope>NUCLEOTIDE SEQUENCE</scope>
    <source>
        <strain evidence="1">Zod_Metabat.24</strain>
    </source>
</reference>
<name>A0A9D8KGD7_9DELT</name>
<dbReference type="SUPFAM" id="SSF111126">
    <property type="entry name" value="Ligand-binding domain in the NO signalling and Golgi transport"/>
    <property type="match status" value="1"/>
</dbReference>
<evidence type="ECO:0000313" key="2">
    <source>
        <dbReference type="Proteomes" id="UP000809273"/>
    </source>
</evidence>
<dbReference type="Gene3D" id="3.30.1380.20">
    <property type="entry name" value="Trafficking protein particle complex subunit 3"/>
    <property type="match status" value="1"/>
</dbReference>
<reference evidence="1" key="1">
    <citation type="journal article" date="2021" name="Environ. Microbiol.">
        <title>Genomic characterization of three novel Desulfobacterota classes expand the metabolic and phylogenetic diversity of the phylum.</title>
        <authorList>
            <person name="Murphy C.L."/>
            <person name="Biggerstaff J."/>
            <person name="Eichhorn A."/>
            <person name="Ewing E."/>
            <person name="Shahan R."/>
            <person name="Soriano D."/>
            <person name="Stewart S."/>
            <person name="VanMol K."/>
            <person name="Walker R."/>
            <person name="Walters P."/>
            <person name="Elshahed M.S."/>
            <person name="Youssef N.H."/>
        </authorList>
    </citation>
    <scope>NUCLEOTIDE SEQUENCE</scope>
    <source>
        <strain evidence="1">Zod_Metabat.24</strain>
    </source>
</reference>
<gene>
    <name evidence="1" type="ORF">JW984_13720</name>
</gene>
<protein>
    <submittedName>
        <fullName evidence="1">4-vinyl reductase</fullName>
    </submittedName>
</protein>
<evidence type="ECO:0000313" key="1">
    <source>
        <dbReference type="EMBL" id="MBN1574251.1"/>
    </source>
</evidence>